<feature type="region of interest" description="Disordered" evidence="1">
    <location>
        <begin position="641"/>
        <end position="675"/>
    </location>
</feature>
<dbReference type="Proteomes" id="UP000192356">
    <property type="component" value="Unassembled WGS sequence"/>
</dbReference>
<feature type="chain" id="PRO_5012936316" evidence="2">
    <location>
        <begin position="16"/>
        <end position="675"/>
    </location>
</feature>
<evidence type="ECO:0000313" key="3">
    <source>
        <dbReference type="EMBL" id="ORD95682.1"/>
    </source>
</evidence>
<dbReference type="VEuPathDB" id="MicrosporidiaDB:HERIO_2304"/>
<evidence type="ECO:0000256" key="1">
    <source>
        <dbReference type="SAM" id="MobiDB-lite"/>
    </source>
</evidence>
<evidence type="ECO:0000313" key="4">
    <source>
        <dbReference type="Proteomes" id="UP000192356"/>
    </source>
</evidence>
<feature type="signal peptide" evidence="2">
    <location>
        <begin position="1"/>
        <end position="15"/>
    </location>
</feature>
<name>A0A1X0Q7G9_9MICR</name>
<dbReference type="VEuPathDB" id="MicrosporidiaDB:A0H76_2359"/>
<evidence type="ECO:0000256" key="2">
    <source>
        <dbReference type="SAM" id="SignalP"/>
    </source>
</evidence>
<proteinExistence type="predicted"/>
<sequence length="675" mass="78960">MLIYLLKVILSNVLSIELSNNLICIQGGRDIKNKRADIKNTLIDLSNNKLNKKHNLFTVDINRMFYDDGINDRINDVTNYVNNFKNDDLFYYGTKITPYLLLNSYFDKLFESGTIDRVNNVIVSVRDYYDDEIYKKIVGSFDNLNAMVVPESTSAAIFKSNSLSLKEFCILNFRGEKVIKSEFNLDNKKLELVKRIEIVSEVNDALIDKLITDLIIKSLKKTNSSIKCIPYDKLEYGYKFTDIKEIKDNVLLKIGQGNTEYTHGYIELFKLNKNKNDEIEISKVAAISELKLDLKTIINVINSVDINSMVDGRDTFIISDYISSKNYKVSNIDIGEICWGNTFISKFDVKDEKICKEVDICKSIIDFKSKKFIIEKARSKLLKFKDSDFKYFSKKNSLDEFKELLEKNREDILDKRILKKVFDSSYEFNKKYDEIKKINNDIQSKYYQYGFHLNQLKKGLSELENITPGKFEDYCKNVKDLIAEGNIEKVEDIKKESMKFKIMIIEEKNLIQSIKKYKTDVDFIKKSINEIVKGKIKFPEVVESEDNFRLAHVVVESIKGEFKNIDKNACKKFDLNDDDVIDNFIGMLKLLFNFKDEDLIDFNLKDSLVIVRDLFEEIRKKKAEEEKELLKKKQEEIKKNDNKEELKEEVNNNEEFKKDNEVKDEIEDNNKNVLL</sequence>
<feature type="compositionally biased region" description="Basic and acidic residues" evidence="1">
    <location>
        <begin position="641"/>
        <end position="663"/>
    </location>
</feature>
<organism evidence="3 4">
    <name type="scientific">Hepatospora eriocheir</name>
    <dbReference type="NCBI Taxonomy" id="1081669"/>
    <lineage>
        <taxon>Eukaryota</taxon>
        <taxon>Fungi</taxon>
        <taxon>Fungi incertae sedis</taxon>
        <taxon>Microsporidia</taxon>
        <taxon>Hepatosporidae</taxon>
        <taxon>Hepatospora</taxon>
    </lineage>
</organism>
<keyword evidence="4" id="KW-1185">Reference proteome</keyword>
<reference evidence="3 4" key="1">
    <citation type="journal article" date="2017" name="Environ. Microbiol.">
        <title>Decay of the glycolytic pathway and adaptation to intranuclear parasitism within Enterocytozoonidae microsporidia.</title>
        <authorList>
            <person name="Wiredu Boakye D."/>
            <person name="Jaroenlak P."/>
            <person name="Prachumwat A."/>
            <person name="Williams T.A."/>
            <person name="Bateman K.S."/>
            <person name="Itsathitphaisarn O."/>
            <person name="Sritunyalucksana K."/>
            <person name="Paszkiewicz K.H."/>
            <person name="Moore K.A."/>
            <person name="Stentiford G.D."/>
            <person name="Williams B.A."/>
        </authorList>
    </citation>
    <scope>NUCLEOTIDE SEQUENCE [LARGE SCALE GENOMIC DNA]</scope>
    <source>
        <strain evidence="3 4">GB1</strain>
    </source>
</reference>
<dbReference type="VEuPathDB" id="MicrosporidiaDB:A0H76_2360"/>
<dbReference type="OrthoDB" id="10689569at2759"/>
<accession>A0A1X0Q7G9</accession>
<protein>
    <submittedName>
        <fullName evidence="3">Uncharacterized protein</fullName>
    </submittedName>
</protein>
<dbReference type="AlphaFoldDB" id="A0A1X0Q7G9"/>
<dbReference type="EMBL" id="LVKB01000214">
    <property type="protein sequence ID" value="ORD95682.1"/>
    <property type="molecule type" value="Genomic_DNA"/>
</dbReference>
<keyword evidence="2" id="KW-0732">Signal</keyword>
<comment type="caution">
    <text evidence="3">The sequence shown here is derived from an EMBL/GenBank/DDBJ whole genome shotgun (WGS) entry which is preliminary data.</text>
</comment>
<gene>
    <name evidence="3" type="ORF">HERIO_2304</name>
</gene>